<dbReference type="UniPathway" id="UPA00159">
    <property type="reaction ID" value="UER00277"/>
</dbReference>
<dbReference type="GO" id="GO:0044210">
    <property type="term" value="P:'de novo' CTP biosynthetic process"/>
    <property type="evidence" value="ECO:0007669"/>
    <property type="project" value="UniProtKB-UniRule"/>
</dbReference>
<dbReference type="GO" id="GO:0004359">
    <property type="term" value="F:glutaminase activity"/>
    <property type="evidence" value="ECO:0007669"/>
    <property type="project" value="RHEA"/>
</dbReference>
<dbReference type="PROSITE" id="PS51273">
    <property type="entry name" value="GATASE_TYPE_1"/>
    <property type="match status" value="1"/>
</dbReference>
<comment type="catalytic activity">
    <reaction evidence="11">
        <text>L-glutamine + H2O = L-glutamate + NH4(+)</text>
        <dbReference type="Rhea" id="RHEA:15889"/>
        <dbReference type="ChEBI" id="CHEBI:15377"/>
        <dbReference type="ChEBI" id="CHEBI:28938"/>
        <dbReference type="ChEBI" id="CHEBI:29985"/>
        <dbReference type="ChEBI" id="CHEBI:58359"/>
    </reaction>
</comment>
<dbReference type="SUPFAM" id="SSF52317">
    <property type="entry name" value="Class I glutamine amidotransferase-like"/>
    <property type="match status" value="1"/>
</dbReference>
<feature type="binding site" evidence="11">
    <location>
        <position position="226"/>
    </location>
    <ligand>
        <name>UTP</name>
        <dbReference type="ChEBI" id="CHEBI:46398"/>
    </ligand>
</feature>
<dbReference type="FunFam" id="3.40.50.300:FF:000009">
    <property type="entry name" value="CTP synthase"/>
    <property type="match status" value="1"/>
</dbReference>
<dbReference type="AlphaFoldDB" id="A0A3A8NET8"/>
<dbReference type="CDD" id="cd01746">
    <property type="entry name" value="GATase1_CTP_Synthase"/>
    <property type="match status" value="1"/>
</dbReference>
<keyword evidence="3 11" id="KW-0436">Ligase</keyword>
<dbReference type="InterPro" id="IPR017456">
    <property type="entry name" value="CTP_synthase_N"/>
</dbReference>
<evidence type="ECO:0000256" key="4">
    <source>
        <dbReference type="ARBA" id="ARBA00022723"/>
    </source>
</evidence>
<feature type="binding site" evidence="11">
    <location>
        <position position="75"/>
    </location>
    <ligand>
        <name>ATP</name>
        <dbReference type="ChEBI" id="CHEBI:30616"/>
    </ligand>
</feature>
<feature type="binding site" evidence="11">
    <location>
        <begin position="190"/>
        <end position="195"/>
    </location>
    <ligand>
        <name>CTP</name>
        <dbReference type="ChEBI" id="CHEBI:37563"/>
        <note>allosteric inhibitor</note>
    </ligand>
</feature>
<gene>
    <name evidence="11" type="primary">pyrG</name>
    <name evidence="14" type="ORF">D7X12_15445</name>
</gene>
<evidence type="ECO:0000256" key="8">
    <source>
        <dbReference type="ARBA" id="ARBA00022962"/>
    </source>
</evidence>
<dbReference type="CDD" id="cd03113">
    <property type="entry name" value="CTPS_N"/>
    <property type="match status" value="1"/>
</dbReference>
<dbReference type="InterPro" id="IPR004468">
    <property type="entry name" value="CTP_synthase"/>
</dbReference>
<dbReference type="GO" id="GO:0019856">
    <property type="term" value="P:pyrimidine nucleobase biosynthetic process"/>
    <property type="evidence" value="ECO:0007669"/>
    <property type="project" value="TreeGrafter"/>
</dbReference>
<feature type="active site" evidence="11">
    <location>
        <position position="512"/>
    </location>
</feature>
<dbReference type="EMBL" id="RAWG01000085">
    <property type="protein sequence ID" value="RKH42523.1"/>
    <property type="molecule type" value="Genomic_DNA"/>
</dbReference>
<dbReference type="PANTHER" id="PTHR11550">
    <property type="entry name" value="CTP SYNTHASE"/>
    <property type="match status" value="1"/>
</dbReference>
<comment type="similarity">
    <text evidence="2 11">Belongs to the CTP synthase family.</text>
</comment>
<comment type="caution">
    <text evidence="11">Lacks conserved residue(s) required for the propagation of feature annotation.</text>
</comment>
<feature type="binding site" evidence="11">
    <location>
        <position position="17"/>
    </location>
    <ligand>
        <name>UTP</name>
        <dbReference type="ChEBI" id="CHEBI:46398"/>
    </ligand>
</feature>
<dbReference type="Pfam" id="PF06418">
    <property type="entry name" value="CTP_synth_N"/>
    <property type="match status" value="1"/>
</dbReference>
<feature type="binding site" evidence="11">
    <location>
        <position position="17"/>
    </location>
    <ligand>
        <name>CTP</name>
        <dbReference type="ChEBI" id="CHEBI:37563"/>
        <note>allosteric inhibitor</note>
    </ligand>
</feature>
<dbReference type="InterPro" id="IPR033828">
    <property type="entry name" value="GATase1_CTP_Synthase"/>
</dbReference>
<dbReference type="NCBIfam" id="NF003792">
    <property type="entry name" value="PRK05380.1"/>
    <property type="match status" value="1"/>
</dbReference>
<dbReference type="GO" id="GO:0005524">
    <property type="term" value="F:ATP binding"/>
    <property type="evidence" value="ECO:0007669"/>
    <property type="project" value="UniProtKB-KW"/>
</dbReference>
<feature type="region of interest" description="Amidoligase domain" evidence="11">
    <location>
        <begin position="1"/>
        <end position="269"/>
    </location>
</feature>
<comment type="catalytic activity">
    <reaction evidence="11">
        <text>UTP + NH4(+) + ATP = CTP + ADP + phosphate + 2 H(+)</text>
        <dbReference type="Rhea" id="RHEA:16597"/>
        <dbReference type="ChEBI" id="CHEBI:15378"/>
        <dbReference type="ChEBI" id="CHEBI:28938"/>
        <dbReference type="ChEBI" id="CHEBI:30616"/>
        <dbReference type="ChEBI" id="CHEBI:37563"/>
        <dbReference type="ChEBI" id="CHEBI:43474"/>
        <dbReference type="ChEBI" id="CHEBI:46398"/>
        <dbReference type="ChEBI" id="CHEBI:456216"/>
    </reaction>
</comment>
<feature type="binding site" evidence="11">
    <location>
        <position position="244"/>
    </location>
    <ligand>
        <name>ATP</name>
        <dbReference type="ChEBI" id="CHEBI:30616"/>
    </ligand>
</feature>
<reference evidence="15" key="1">
    <citation type="submission" date="2018-09" db="EMBL/GenBank/DDBJ databases">
        <authorList>
            <person name="Livingstone P.G."/>
            <person name="Whitworth D.E."/>
        </authorList>
    </citation>
    <scope>NUCLEOTIDE SEQUENCE [LARGE SCALE GENOMIC DNA]</scope>
    <source>
        <strain evidence="15">CA040B</strain>
    </source>
</reference>
<evidence type="ECO:0000256" key="3">
    <source>
        <dbReference type="ARBA" id="ARBA00022598"/>
    </source>
</evidence>
<comment type="pathway">
    <text evidence="1 11">Pyrimidine metabolism; CTP biosynthesis via de novo pathway; CTP from UDP: step 2/2.</text>
</comment>
<feature type="active site" evidence="11">
    <location>
        <position position="510"/>
    </location>
</feature>
<keyword evidence="15" id="KW-1185">Reference proteome</keyword>
<comment type="caution">
    <text evidence="14">The sequence shown here is derived from an EMBL/GenBank/DDBJ whole genome shotgun (WGS) entry which is preliminary data.</text>
</comment>
<dbReference type="GO" id="GO:0097268">
    <property type="term" value="C:cytoophidium"/>
    <property type="evidence" value="ECO:0007669"/>
    <property type="project" value="UniProtKB-ARBA"/>
</dbReference>
<feature type="binding site" evidence="11">
    <location>
        <begin position="190"/>
        <end position="195"/>
    </location>
    <ligand>
        <name>UTP</name>
        <dbReference type="ChEBI" id="CHEBI:46398"/>
    </ligand>
</feature>
<comment type="subunit">
    <text evidence="11">Homotetramer.</text>
</comment>
<keyword evidence="7 11" id="KW-0460">Magnesium</keyword>
<evidence type="ECO:0000256" key="7">
    <source>
        <dbReference type="ARBA" id="ARBA00022842"/>
    </source>
</evidence>
<evidence type="ECO:0000256" key="1">
    <source>
        <dbReference type="ARBA" id="ARBA00005171"/>
    </source>
</evidence>
<comment type="miscellaneous">
    <text evidence="11">CTPSs have evolved a hybrid strategy for distinguishing between UTP and CTP. The overlapping regions of the product feedback inhibitory and substrate sites recognize a common feature in both compounds, the triphosphate moiety. To differentiate isosteric substrate and product pyrimidine rings, an additional pocket far from the expected kinase/ligase catalytic site, specifically recognizes the cytosine and ribose portions of the product inhibitor.</text>
</comment>
<keyword evidence="4 11" id="KW-0479">Metal-binding</keyword>
<dbReference type="GO" id="GO:0042802">
    <property type="term" value="F:identical protein binding"/>
    <property type="evidence" value="ECO:0007669"/>
    <property type="project" value="TreeGrafter"/>
</dbReference>
<keyword evidence="9 11" id="KW-0665">Pyrimidine biosynthesis</keyword>
<dbReference type="InterPro" id="IPR017926">
    <property type="entry name" value="GATASE"/>
</dbReference>
<dbReference type="OrthoDB" id="9801107at2"/>
<evidence type="ECO:0000256" key="10">
    <source>
        <dbReference type="ARBA" id="ARBA00047781"/>
    </source>
</evidence>
<dbReference type="RefSeq" id="WP_120626040.1">
    <property type="nucleotide sequence ID" value="NZ_RAWG01000085.1"/>
</dbReference>
<evidence type="ECO:0000313" key="15">
    <source>
        <dbReference type="Proteomes" id="UP000273405"/>
    </source>
</evidence>
<organism evidence="14 15">
    <name type="scientific">Corallococcus sicarius</name>
    <dbReference type="NCBI Taxonomy" id="2316726"/>
    <lineage>
        <taxon>Bacteria</taxon>
        <taxon>Pseudomonadati</taxon>
        <taxon>Myxococcota</taxon>
        <taxon>Myxococcia</taxon>
        <taxon>Myxococcales</taxon>
        <taxon>Cystobacterineae</taxon>
        <taxon>Myxococcaceae</taxon>
        <taxon>Corallococcus</taxon>
    </lineage>
</organism>
<evidence type="ECO:0000313" key="14">
    <source>
        <dbReference type="EMBL" id="RKH42523.1"/>
    </source>
</evidence>
<feature type="binding site" evidence="11">
    <location>
        <position position="408"/>
    </location>
    <ligand>
        <name>L-glutamine</name>
        <dbReference type="ChEBI" id="CHEBI:58359"/>
    </ligand>
</feature>
<feature type="binding site" evidence="11">
    <location>
        <position position="357"/>
    </location>
    <ligand>
        <name>L-glutamine</name>
        <dbReference type="ChEBI" id="CHEBI:58359"/>
    </ligand>
</feature>
<comment type="activity regulation">
    <text evidence="11">Allosterically activated by GTP, when glutamine is the substrate; GTP has no effect on the reaction when ammonia is the substrate. The allosteric effector GTP functions by stabilizing the protein conformation that binds the tetrahedral intermediate(s) formed during glutamine hydrolysis. Inhibited by the product CTP, via allosteric rather than competitive inhibition.</text>
</comment>
<feature type="binding site" evidence="11">
    <location>
        <begin position="385"/>
        <end position="388"/>
    </location>
    <ligand>
        <name>L-glutamine</name>
        <dbReference type="ChEBI" id="CHEBI:58359"/>
    </ligand>
</feature>
<evidence type="ECO:0000259" key="12">
    <source>
        <dbReference type="Pfam" id="PF00117"/>
    </source>
</evidence>
<evidence type="ECO:0000259" key="13">
    <source>
        <dbReference type="Pfam" id="PF06418"/>
    </source>
</evidence>
<name>A0A3A8NET8_9BACT</name>
<evidence type="ECO:0000256" key="11">
    <source>
        <dbReference type="HAMAP-Rule" id="MF_01227"/>
    </source>
</evidence>
<dbReference type="HAMAP" id="MF_01227">
    <property type="entry name" value="PyrG"/>
    <property type="match status" value="1"/>
</dbReference>
<dbReference type="GO" id="GO:0005829">
    <property type="term" value="C:cytosol"/>
    <property type="evidence" value="ECO:0007669"/>
    <property type="project" value="TreeGrafter"/>
</dbReference>
<feature type="binding site" evidence="11">
    <location>
        <begin position="18"/>
        <end position="23"/>
    </location>
    <ligand>
        <name>ATP</name>
        <dbReference type="ChEBI" id="CHEBI:30616"/>
    </ligand>
</feature>
<evidence type="ECO:0000256" key="6">
    <source>
        <dbReference type="ARBA" id="ARBA00022840"/>
    </source>
</evidence>
<dbReference type="PANTHER" id="PTHR11550:SF0">
    <property type="entry name" value="CTP SYNTHASE-RELATED"/>
    <property type="match status" value="1"/>
</dbReference>
<accession>A0A3A8NET8</accession>
<feature type="binding site" evidence="11">
    <location>
        <position position="75"/>
    </location>
    <ligand>
        <name>Mg(2+)</name>
        <dbReference type="ChEBI" id="CHEBI:18420"/>
    </ligand>
</feature>
<keyword evidence="5 11" id="KW-0547">Nucleotide-binding</keyword>
<feature type="active site" description="Nucleophile; for glutamine hydrolysis" evidence="11">
    <location>
        <position position="384"/>
    </location>
</feature>
<dbReference type="GO" id="GO:0046872">
    <property type="term" value="F:metal ion binding"/>
    <property type="evidence" value="ECO:0007669"/>
    <property type="project" value="UniProtKB-KW"/>
</dbReference>
<evidence type="ECO:0000256" key="5">
    <source>
        <dbReference type="ARBA" id="ARBA00022741"/>
    </source>
</evidence>
<dbReference type="SUPFAM" id="SSF52540">
    <property type="entry name" value="P-loop containing nucleoside triphosphate hydrolases"/>
    <property type="match status" value="1"/>
</dbReference>
<proteinExistence type="inferred from homology"/>
<dbReference type="NCBIfam" id="TIGR00337">
    <property type="entry name" value="PyrG"/>
    <property type="match status" value="1"/>
</dbReference>
<dbReference type="EC" id="6.3.4.2" evidence="11"/>
<dbReference type="Gene3D" id="3.40.50.300">
    <property type="entry name" value="P-loop containing nucleotide triphosphate hydrolases"/>
    <property type="match status" value="1"/>
</dbReference>
<dbReference type="InterPro" id="IPR029062">
    <property type="entry name" value="Class_I_gatase-like"/>
</dbReference>
<keyword evidence="8 11" id="KW-0315">Glutamine amidotransferase</keyword>
<dbReference type="GO" id="GO:0003883">
    <property type="term" value="F:CTP synthase activity"/>
    <property type="evidence" value="ECO:0007669"/>
    <property type="project" value="UniProtKB-UniRule"/>
</dbReference>
<feature type="domain" description="Glutamine amidotransferase" evidence="12">
    <location>
        <begin position="306"/>
        <end position="528"/>
    </location>
</feature>
<feature type="binding site" evidence="11">
    <location>
        <position position="465"/>
    </location>
    <ligand>
        <name>L-glutamine</name>
        <dbReference type="ChEBI" id="CHEBI:58359"/>
    </ligand>
</feature>
<feature type="binding site" evidence="11">
    <location>
        <position position="143"/>
    </location>
    <ligand>
        <name>Mg(2+)</name>
        <dbReference type="ChEBI" id="CHEBI:18420"/>
    </ligand>
</feature>
<evidence type="ECO:0000256" key="9">
    <source>
        <dbReference type="ARBA" id="ARBA00022975"/>
    </source>
</evidence>
<feature type="binding site" evidence="11">
    <location>
        <begin position="150"/>
        <end position="152"/>
    </location>
    <ligand>
        <name>CTP</name>
        <dbReference type="ChEBI" id="CHEBI:37563"/>
        <note>allosteric inhibitor</note>
    </ligand>
</feature>
<sequence>MRSKKTKFIFVTGGVVSSLGKGLASASIGALLENRGLDITLIKLDPYINVDPGTMSPFQHGEVFVTEDGGETDMDLGHYERFTHARMSRLNNFTSGRIYNAVITKERRGEYLGKTVQVIPHITDEIKASIRQASQDVDVVIVEVGGTVGDIESLPFLEAIRQMRYDVGSQNAVYIHLTLLPYIGAAGEVKTKPTQHSVMKLREIGIQPDFLLCRTDREISRELKDKIAMFCNVDNGNVFTSPDVRSIYELPLELHRQGLDERLAEVLNIWSRAPHLEKWETIVRKIYEPARGEVTIAIVGKYVNLTESYKSLNESLLHGGIANDVRVKLRFVDSQDVEAQGPEAMLGGVDAVLVPGGFGVRGTEGKIAAVRYARENKLPFFGICLGLQMAVVEFSRTVLGLKGANSLEFDEHTPHPVVTLMESQVKVQDKGGTMRLGSYACALKAGTVAQKLYAQDNIQERHRHRYEVNNAYRGRLQEAGLVISGHNPELNLVEMIELSDHPYFVGCQFHPEFKSKPFAPHPLFSGFIGAALAQRDSSRGTTVPATATTTPVRA</sequence>
<dbReference type="InterPro" id="IPR027417">
    <property type="entry name" value="P-loop_NTPase"/>
</dbReference>
<dbReference type="Gene3D" id="3.40.50.880">
    <property type="match status" value="1"/>
</dbReference>
<dbReference type="Proteomes" id="UP000273405">
    <property type="component" value="Unassembled WGS sequence"/>
</dbReference>
<keyword evidence="6 11" id="KW-0067">ATP-binding</keyword>
<protein>
    <recommendedName>
        <fullName evidence="11">CTP synthase</fullName>
        <ecNumber evidence="11">6.3.4.2</ecNumber>
    </recommendedName>
    <alternativeName>
        <fullName evidence="11">Cytidine 5'-triphosphate synthase</fullName>
    </alternativeName>
    <alternativeName>
        <fullName evidence="11">Cytidine triphosphate synthetase</fullName>
        <shortName evidence="11">CTP synthetase</shortName>
        <shortName evidence="11">CTPS</shortName>
    </alternativeName>
    <alternativeName>
        <fullName evidence="11">UTP--ammonia ligase</fullName>
    </alternativeName>
</protein>
<comment type="function">
    <text evidence="11">Catalyzes the ATP-dependent amination of UTP to CTP with either L-glutamine or ammonia as the source of nitrogen. Regulates intracellular CTP levels through interactions with the four ribonucleotide triphosphates.</text>
</comment>
<dbReference type="FunFam" id="3.40.50.880:FF:000002">
    <property type="entry name" value="CTP synthase"/>
    <property type="match status" value="1"/>
</dbReference>
<dbReference type="Pfam" id="PF00117">
    <property type="entry name" value="GATase"/>
    <property type="match status" value="1"/>
</dbReference>
<evidence type="ECO:0000256" key="2">
    <source>
        <dbReference type="ARBA" id="ARBA00007533"/>
    </source>
</evidence>
<feature type="binding site" evidence="11">
    <location>
        <position position="226"/>
    </location>
    <ligand>
        <name>CTP</name>
        <dbReference type="ChEBI" id="CHEBI:37563"/>
        <note>allosteric inhibitor</note>
    </ligand>
</feature>
<feature type="domain" description="CTP synthase N-terminal" evidence="13">
    <location>
        <begin position="7"/>
        <end position="269"/>
    </location>
</feature>
<comment type="catalytic activity">
    <reaction evidence="10 11">
        <text>UTP + L-glutamine + ATP + H2O = CTP + L-glutamate + ADP + phosphate + 2 H(+)</text>
        <dbReference type="Rhea" id="RHEA:26426"/>
        <dbReference type="ChEBI" id="CHEBI:15377"/>
        <dbReference type="ChEBI" id="CHEBI:15378"/>
        <dbReference type="ChEBI" id="CHEBI:29985"/>
        <dbReference type="ChEBI" id="CHEBI:30616"/>
        <dbReference type="ChEBI" id="CHEBI:37563"/>
        <dbReference type="ChEBI" id="CHEBI:43474"/>
        <dbReference type="ChEBI" id="CHEBI:46398"/>
        <dbReference type="ChEBI" id="CHEBI:58359"/>
        <dbReference type="ChEBI" id="CHEBI:456216"/>
        <dbReference type="EC" id="6.3.4.2"/>
    </reaction>
</comment>